<dbReference type="EMBL" id="JADYXP020000006">
    <property type="protein sequence ID" value="KAL0123220.1"/>
    <property type="molecule type" value="Genomic_DNA"/>
</dbReference>
<evidence type="ECO:0000256" key="1">
    <source>
        <dbReference type="SAM" id="MobiDB-lite"/>
    </source>
</evidence>
<evidence type="ECO:0000313" key="3">
    <source>
        <dbReference type="Proteomes" id="UP001430953"/>
    </source>
</evidence>
<feature type="region of interest" description="Disordered" evidence="1">
    <location>
        <begin position="40"/>
        <end position="71"/>
    </location>
</feature>
<gene>
    <name evidence="2" type="ORF">PUN28_007671</name>
</gene>
<feature type="compositionally biased region" description="Acidic residues" evidence="1">
    <location>
        <begin position="48"/>
        <end position="57"/>
    </location>
</feature>
<evidence type="ECO:0000313" key="2">
    <source>
        <dbReference type="EMBL" id="KAL0123220.1"/>
    </source>
</evidence>
<dbReference type="Proteomes" id="UP001430953">
    <property type="component" value="Unassembled WGS sequence"/>
</dbReference>
<reference evidence="2 3" key="1">
    <citation type="submission" date="2023-03" db="EMBL/GenBank/DDBJ databases">
        <title>High recombination rates correlate with genetic variation in Cardiocondyla obscurior ants.</title>
        <authorList>
            <person name="Errbii M."/>
        </authorList>
    </citation>
    <scope>NUCLEOTIDE SEQUENCE [LARGE SCALE GENOMIC DNA]</scope>
    <source>
        <strain evidence="2">Alpha-2009</strain>
        <tissue evidence="2">Whole body</tissue>
    </source>
</reference>
<protein>
    <recommendedName>
        <fullName evidence="4">Secreted protein</fullName>
    </recommendedName>
</protein>
<proteinExistence type="predicted"/>
<dbReference type="AlphaFoldDB" id="A0AAW2G6X3"/>
<evidence type="ECO:0008006" key="4">
    <source>
        <dbReference type="Google" id="ProtNLM"/>
    </source>
</evidence>
<accession>A0AAW2G6X3</accession>
<comment type="caution">
    <text evidence="2">The sequence shown here is derived from an EMBL/GenBank/DDBJ whole genome shotgun (WGS) entry which is preliminary data.</text>
</comment>
<sequence length="126" mass="13328">MAVREVARATMNVATLCAGTRVVNVRTITMSTITTCGDYGGGGGGGGGDDDDDDDDVAANQTADTTRLRTTRHARRELTLGNVPRTTICQVGNYRALTRSTRCDAFFCGCVLLFTSPKCTVGVVPF</sequence>
<organism evidence="2 3">
    <name type="scientific">Cardiocondyla obscurior</name>
    <dbReference type="NCBI Taxonomy" id="286306"/>
    <lineage>
        <taxon>Eukaryota</taxon>
        <taxon>Metazoa</taxon>
        <taxon>Ecdysozoa</taxon>
        <taxon>Arthropoda</taxon>
        <taxon>Hexapoda</taxon>
        <taxon>Insecta</taxon>
        <taxon>Pterygota</taxon>
        <taxon>Neoptera</taxon>
        <taxon>Endopterygota</taxon>
        <taxon>Hymenoptera</taxon>
        <taxon>Apocrita</taxon>
        <taxon>Aculeata</taxon>
        <taxon>Formicoidea</taxon>
        <taxon>Formicidae</taxon>
        <taxon>Myrmicinae</taxon>
        <taxon>Cardiocondyla</taxon>
    </lineage>
</organism>
<keyword evidence="3" id="KW-1185">Reference proteome</keyword>
<name>A0AAW2G6X3_9HYME</name>